<sequence length="280" mass="30479">QNYGARFWKSEDSGVTWEDLTEELPASFFASFPANTPEDFTDDFAPWVGFNFFVEVAPDNADFVVVAGSDWPDWPDSYQGGSPDTAFVYGSNEGGEDFEDTEFPGTAGTDNLAILCLDVSCEVDDDDYNIAVGTGWNNGGQVYRFVAGGYWGGIWKDATTYDGWFEPPTAVHSVAFSPNFAADDTILAVTAWGHYHSNVGATYLQTGLWGDTEAWNEQAGDPFPAATQIVDAPPLHSAVRGMTGIALPDDFTGYDSDLRYSWVYVNYDARQSDAAVDAGI</sequence>
<proteinExistence type="predicted"/>
<dbReference type="AlphaFoldDB" id="X1GDZ3"/>
<accession>X1GDZ3</accession>
<feature type="non-terminal residue" evidence="1">
    <location>
        <position position="1"/>
    </location>
</feature>
<protein>
    <recommendedName>
        <fullName evidence="2">Glycosyl hydrolase</fullName>
    </recommendedName>
</protein>
<reference evidence="1" key="1">
    <citation type="journal article" date="2014" name="Front. Microbiol.">
        <title>High frequency of phylogenetically diverse reductive dehalogenase-homologous genes in deep subseafloor sedimentary metagenomes.</title>
        <authorList>
            <person name="Kawai M."/>
            <person name="Futagami T."/>
            <person name="Toyoda A."/>
            <person name="Takaki Y."/>
            <person name="Nishi S."/>
            <person name="Hori S."/>
            <person name="Arai W."/>
            <person name="Tsubouchi T."/>
            <person name="Morono Y."/>
            <person name="Uchiyama I."/>
            <person name="Ito T."/>
            <person name="Fujiyama A."/>
            <person name="Inagaki F."/>
            <person name="Takami H."/>
        </authorList>
    </citation>
    <scope>NUCLEOTIDE SEQUENCE</scope>
    <source>
        <strain evidence="1">Expedition CK06-06</strain>
    </source>
</reference>
<comment type="caution">
    <text evidence="1">The sequence shown here is derived from an EMBL/GenBank/DDBJ whole genome shotgun (WGS) entry which is preliminary data.</text>
</comment>
<dbReference type="EMBL" id="BARU01022377">
    <property type="protein sequence ID" value="GAH56101.1"/>
    <property type="molecule type" value="Genomic_DNA"/>
</dbReference>
<evidence type="ECO:0000313" key="1">
    <source>
        <dbReference type="EMBL" id="GAH56101.1"/>
    </source>
</evidence>
<organism evidence="1">
    <name type="scientific">marine sediment metagenome</name>
    <dbReference type="NCBI Taxonomy" id="412755"/>
    <lineage>
        <taxon>unclassified sequences</taxon>
        <taxon>metagenomes</taxon>
        <taxon>ecological metagenomes</taxon>
    </lineage>
</organism>
<feature type="non-terminal residue" evidence="1">
    <location>
        <position position="280"/>
    </location>
</feature>
<name>X1GDZ3_9ZZZZ</name>
<gene>
    <name evidence="1" type="ORF">S03H2_36459</name>
</gene>
<evidence type="ECO:0008006" key="2">
    <source>
        <dbReference type="Google" id="ProtNLM"/>
    </source>
</evidence>